<dbReference type="PROSITE" id="PS51918">
    <property type="entry name" value="RADICAL_SAM"/>
    <property type="match status" value="1"/>
</dbReference>
<dbReference type="NCBIfam" id="TIGR03994">
    <property type="entry name" value="rSAM_HemZ"/>
    <property type="match status" value="1"/>
</dbReference>
<dbReference type="EMBL" id="FQYT01000004">
    <property type="protein sequence ID" value="SHI56134.1"/>
    <property type="molecule type" value="Genomic_DNA"/>
</dbReference>
<dbReference type="STRING" id="1122934.SAMN02745691_00475"/>
<proteinExistence type="predicted"/>
<dbReference type="PANTHER" id="PTHR13932:SF1">
    <property type="entry name" value="OXYGEN-INDEPENDENT COPROPORPHYRINOGEN-III OXIDASE-LIKE PROTEIN HEMZ"/>
    <property type="match status" value="1"/>
</dbReference>
<keyword evidence="3" id="KW-0408">Iron</keyword>
<evidence type="ECO:0000313" key="6">
    <source>
        <dbReference type="EMBL" id="SHI56134.1"/>
    </source>
</evidence>
<sequence length="479" mass="54463">MVLIRFSKPDFEYDVQSLVKSFYPEEEVSVVLKEGARLLINVEYFPDSVAVKMEDAQGVTREETEADSSDRKQIKNRLKTLLYRMLREKTGTDLPWGTLSGIRPTKIPLNLYEEGRDEEFIRSYMKETYLVSDGKIQLSMEVAKKELEVLKNTDYKNGYSLYIGIPFCPSICSYCSFSSYPIGRYESFVEPYLEALKKEIDYVAKAYKDKKINSVYIGGGTPTSLSAGQLDALLAVITASFDLSRCPEFTVEAGRPDSITAEKLNVIKKHGVDRISINPQTMKQDTLDIIGRNHSVLQTKEAFRLARECGFTNINMDLIIGLPDETRDDVRDTMDEILLLAPDCITIHSLAIKRAARMNTEKEEYKDYTNTNNEELMDLTAEYADRMGLEPYYLYRQKNMAGNMENVGYAAPGKAGVYNILMMEEKQSIAALGAGAVSKIVYENGRIERISNVKNVEQYIERIEEMIQRKANYFEAGEL</sequence>
<gene>
    <name evidence="6" type="ORF">SAMN02745691_00475</name>
</gene>
<dbReference type="GO" id="GO:0006779">
    <property type="term" value="P:porphyrin-containing compound biosynthetic process"/>
    <property type="evidence" value="ECO:0007669"/>
    <property type="project" value="TreeGrafter"/>
</dbReference>
<dbReference type="GO" id="GO:0046872">
    <property type="term" value="F:metal ion binding"/>
    <property type="evidence" value="ECO:0007669"/>
    <property type="project" value="UniProtKB-KW"/>
</dbReference>
<dbReference type="OrthoDB" id="9808022at2"/>
<protein>
    <submittedName>
        <fullName evidence="6">Oxygen-independent coproporphyrinogen-3 oxidase</fullName>
    </submittedName>
</protein>
<feature type="domain" description="Radical SAM core" evidence="5">
    <location>
        <begin position="153"/>
        <end position="386"/>
    </location>
</feature>
<dbReference type="PANTHER" id="PTHR13932">
    <property type="entry name" value="COPROPORPHYRINIGEN III OXIDASE"/>
    <property type="match status" value="1"/>
</dbReference>
<reference evidence="6 7" key="1">
    <citation type="submission" date="2016-11" db="EMBL/GenBank/DDBJ databases">
        <authorList>
            <person name="Jaros S."/>
            <person name="Januszkiewicz K."/>
            <person name="Wedrychowicz H."/>
        </authorList>
    </citation>
    <scope>NUCLEOTIDE SEQUENCE [LARGE SCALE GENOMIC DNA]</scope>
    <source>
        <strain evidence="6 7">DSM 15970</strain>
    </source>
</reference>
<dbReference type="InterPro" id="IPR034505">
    <property type="entry name" value="Coproporphyrinogen-III_oxidase"/>
</dbReference>
<dbReference type="AlphaFoldDB" id="A0A1M6C5V7"/>
<dbReference type="SFLD" id="SFLDG01065">
    <property type="entry name" value="anaerobic_coproporphyrinogen-I"/>
    <property type="match status" value="1"/>
</dbReference>
<dbReference type="InterPro" id="IPR007197">
    <property type="entry name" value="rSAM"/>
</dbReference>
<evidence type="ECO:0000256" key="3">
    <source>
        <dbReference type="ARBA" id="ARBA00023004"/>
    </source>
</evidence>
<dbReference type="InterPro" id="IPR058240">
    <property type="entry name" value="rSAM_sf"/>
</dbReference>
<dbReference type="SUPFAM" id="SSF102114">
    <property type="entry name" value="Radical SAM enzymes"/>
    <property type="match status" value="1"/>
</dbReference>
<dbReference type="SFLD" id="SFLDF00310">
    <property type="entry name" value="oxygen-independent_coproporphy"/>
    <property type="match status" value="1"/>
</dbReference>
<dbReference type="GO" id="GO:0005737">
    <property type="term" value="C:cytoplasm"/>
    <property type="evidence" value="ECO:0007669"/>
    <property type="project" value="TreeGrafter"/>
</dbReference>
<dbReference type="Gene3D" id="3.20.20.70">
    <property type="entry name" value="Aldolase class I"/>
    <property type="match status" value="1"/>
</dbReference>
<evidence type="ECO:0000259" key="5">
    <source>
        <dbReference type="PROSITE" id="PS51918"/>
    </source>
</evidence>
<keyword evidence="2" id="KW-0479">Metal-binding</keyword>
<organism evidence="6 7">
    <name type="scientific">Parasporobacterium paucivorans DSM 15970</name>
    <dbReference type="NCBI Taxonomy" id="1122934"/>
    <lineage>
        <taxon>Bacteria</taxon>
        <taxon>Bacillati</taxon>
        <taxon>Bacillota</taxon>
        <taxon>Clostridia</taxon>
        <taxon>Lachnospirales</taxon>
        <taxon>Lachnospiraceae</taxon>
        <taxon>Parasporobacterium</taxon>
    </lineage>
</organism>
<dbReference type="Pfam" id="PF04055">
    <property type="entry name" value="Radical_SAM"/>
    <property type="match status" value="1"/>
</dbReference>
<evidence type="ECO:0000256" key="2">
    <source>
        <dbReference type="ARBA" id="ARBA00022723"/>
    </source>
</evidence>
<dbReference type="GO" id="GO:0003824">
    <property type="term" value="F:catalytic activity"/>
    <property type="evidence" value="ECO:0007669"/>
    <property type="project" value="InterPro"/>
</dbReference>
<dbReference type="SMART" id="SM00729">
    <property type="entry name" value="Elp3"/>
    <property type="match status" value="1"/>
</dbReference>
<dbReference type="SFLD" id="SFLDG01082">
    <property type="entry name" value="B12-binding_domain_containing"/>
    <property type="match status" value="1"/>
</dbReference>
<dbReference type="RefSeq" id="WP_073992767.1">
    <property type="nucleotide sequence ID" value="NZ_FQYT01000004.1"/>
</dbReference>
<keyword evidence="1" id="KW-0949">S-adenosyl-L-methionine</keyword>
<dbReference type="CDD" id="cd01335">
    <property type="entry name" value="Radical_SAM"/>
    <property type="match status" value="1"/>
</dbReference>
<dbReference type="GO" id="GO:0051539">
    <property type="term" value="F:4 iron, 4 sulfur cluster binding"/>
    <property type="evidence" value="ECO:0007669"/>
    <property type="project" value="TreeGrafter"/>
</dbReference>
<name>A0A1M6C5V7_9FIRM</name>
<evidence type="ECO:0000256" key="4">
    <source>
        <dbReference type="ARBA" id="ARBA00023014"/>
    </source>
</evidence>
<dbReference type="SFLD" id="SFLDS00029">
    <property type="entry name" value="Radical_SAM"/>
    <property type="match status" value="1"/>
</dbReference>
<dbReference type="Proteomes" id="UP000184342">
    <property type="component" value="Unassembled WGS sequence"/>
</dbReference>
<keyword evidence="4" id="KW-0411">Iron-sulfur</keyword>
<keyword evidence="7" id="KW-1185">Reference proteome</keyword>
<dbReference type="InterPro" id="IPR023995">
    <property type="entry name" value="HemZ"/>
</dbReference>
<accession>A0A1M6C5V7</accession>
<evidence type="ECO:0000256" key="1">
    <source>
        <dbReference type="ARBA" id="ARBA00022691"/>
    </source>
</evidence>
<dbReference type="InterPro" id="IPR013785">
    <property type="entry name" value="Aldolase_TIM"/>
</dbReference>
<evidence type="ECO:0000313" key="7">
    <source>
        <dbReference type="Proteomes" id="UP000184342"/>
    </source>
</evidence>
<dbReference type="InterPro" id="IPR006638">
    <property type="entry name" value="Elp3/MiaA/NifB-like_rSAM"/>
</dbReference>